<keyword evidence="3" id="KW-1185">Reference proteome</keyword>
<evidence type="ECO:0000256" key="1">
    <source>
        <dbReference type="SAM" id="Phobius"/>
    </source>
</evidence>
<dbReference type="Proteomes" id="UP001338309">
    <property type="component" value="Unassembled WGS sequence"/>
</dbReference>
<proteinExistence type="predicted"/>
<accession>A0ABQ6PRP3</accession>
<gene>
    <name evidence="2" type="ORF">Aconfl_32710</name>
</gene>
<reference evidence="2 3" key="1">
    <citation type="submission" date="2023-08" db="EMBL/GenBank/DDBJ databases">
        <title>Draft genome sequence of Algoriphagus confluentis.</title>
        <authorList>
            <person name="Takatani N."/>
            <person name="Hosokawa M."/>
            <person name="Sawabe T."/>
        </authorList>
    </citation>
    <scope>NUCLEOTIDE SEQUENCE [LARGE SCALE GENOMIC DNA]</scope>
    <source>
        <strain evidence="2 3">NBRC 111222</strain>
    </source>
</reference>
<sequence>MKKIIILIFGILIVILAVYIFFYDSLPPRTPQKIARLISGLHVPRDARVEKYEEQWNAFNGNGYSLIILSLEKEAFNKIYNRAKSLNYQELPIKEVLNGPINSFLPKKSNGIYEVQFSNKENMSYSISLLNNVDNTLLIYVASN</sequence>
<protein>
    <submittedName>
        <fullName evidence="2">Uncharacterized protein</fullName>
    </submittedName>
</protein>
<evidence type="ECO:0000313" key="2">
    <source>
        <dbReference type="EMBL" id="GMQ30628.1"/>
    </source>
</evidence>
<comment type="caution">
    <text evidence="2">The sequence shown here is derived from an EMBL/GenBank/DDBJ whole genome shotgun (WGS) entry which is preliminary data.</text>
</comment>
<name>A0ABQ6PRP3_9BACT</name>
<dbReference type="EMBL" id="BTPD01000011">
    <property type="protein sequence ID" value="GMQ30628.1"/>
    <property type="molecule type" value="Genomic_DNA"/>
</dbReference>
<organism evidence="2 3">
    <name type="scientific">Algoriphagus confluentis</name>
    <dbReference type="NCBI Taxonomy" id="1697556"/>
    <lineage>
        <taxon>Bacteria</taxon>
        <taxon>Pseudomonadati</taxon>
        <taxon>Bacteroidota</taxon>
        <taxon>Cytophagia</taxon>
        <taxon>Cytophagales</taxon>
        <taxon>Cyclobacteriaceae</taxon>
        <taxon>Algoriphagus</taxon>
    </lineage>
</organism>
<dbReference type="RefSeq" id="WP_338225339.1">
    <property type="nucleotide sequence ID" value="NZ_BTPD01000011.1"/>
</dbReference>
<feature type="transmembrane region" description="Helical" evidence="1">
    <location>
        <begin position="6"/>
        <end position="26"/>
    </location>
</feature>
<keyword evidence="1" id="KW-0812">Transmembrane</keyword>
<keyword evidence="1" id="KW-1133">Transmembrane helix</keyword>
<evidence type="ECO:0000313" key="3">
    <source>
        <dbReference type="Proteomes" id="UP001338309"/>
    </source>
</evidence>
<keyword evidence="1" id="KW-0472">Membrane</keyword>